<sequence length="501" mass="55189">MPGYFARPARLLKTLLLGTALIHTPALARTVTIALPGDINTLDPDQTNSIGTDLSVLSNLYPALVLRAPDGALVPALATEWHAVDARTWDFTLTPGARFIDGEPIDAGTVQWNVARVLNRSKVTPVASWYAQITDVIALSPTHLRIVTSTPYPALPAQLSMLFLLPPKWSRTHNPAHEASSGGPYIVDQIVPGDHVSMHANPDYFGPKPAFDRAVYRIIPESNTAIYALEAGEVDYIARLPTDQIARINRQGTAIAGAVPSIRSVFIKFNTEKPPFNNRMFRQALNYAIDHRAITDALFDGQALPSACQVLTPDYVGYTPDLAGYPYDPDRARDLIRRSGVDLSRPFEFDIPRGSYLQGEEVGLAVQQMFRAVGVRTTIHLIDFGQYIARYRKAHDLAPLSVLGQAWVTLDADGLLKLFRTGNPYSYWSNPDFDAALDAAAGTIDPARRQSAYATATKIMCAEAPVAFLYIEPATYAYSRRLALRPRGDTWIRAFDMRPAK</sequence>
<organism evidence="6 7">
    <name type="scientific">Gluconacetobacter liquefaciens</name>
    <name type="common">Acetobacter liquefaciens</name>
    <dbReference type="NCBI Taxonomy" id="89584"/>
    <lineage>
        <taxon>Bacteria</taxon>
        <taxon>Pseudomonadati</taxon>
        <taxon>Pseudomonadota</taxon>
        <taxon>Alphaproteobacteria</taxon>
        <taxon>Acetobacterales</taxon>
        <taxon>Acetobacteraceae</taxon>
        <taxon>Gluconacetobacter</taxon>
    </lineage>
</organism>
<feature type="domain" description="Solute-binding protein family 5" evidence="4">
    <location>
        <begin position="73"/>
        <end position="423"/>
    </location>
</feature>
<evidence type="ECO:0000256" key="2">
    <source>
        <dbReference type="ARBA" id="ARBA00005695"/>
    </source>
</evidence>
<evidence type="ECO:0000259" key="4">
    <source>
        <dbReference type="Pfam" id="PF00496"/>
    </source>
</evidence>
<evidence type="ECO:0000313" key="7">
    <source>
        <dbReference type="Proteomes" id="UP000254958"/>
    </source>
</evidence>
<dbReference type="InterPro" id="IPR000914">
    <property type="entry name" value="SBP_5_dom"/>
</dbReference>
<proteinExistence type="inferred from homology"/>
<dbReference type="GO" id="GO:0043190">
    <property type="term" value="C:ATP-binding cassette (ABC) transporter complex"/>
    <property type="evidence" value="ECO:0007669"/>
    <property type="project" value="InterPro"/>
</dbReference>
<dbReference type="GO" id="GO:0015833">
    <property type="term" value="P:peptide transport"/>
    <property type="evidence" value="ECO:0007669"/>
    <property type="project" value="TreeGrafter"/>
</dbReference>
<name>A0A370G2I2_GLULI</name>
<dbReference type="Gene3D" id="3.10.105.10">
    <property type="entry name" value="Dipeptide-binding Protein, Domain 3"/>
    <property type="match status" value="1"/>
</dbReference>
<dbReference type="Gene3D" id="3.40.190.10">
    <property type="entry name" value="Periplasmic binding protein-like II"/>
    <property type="match status" value="1"/>
</dbReference>
<dbReference type="Gene3D" id="3.90.76.10">
    <property type="entry name" value="Dipeptide-binding Protein, Domain 1"/>
    <property type="match status" value="1"/>
</dbReference>
<dbReference type="InterPro" id="IPR039424">
    <property type="entry name" value="SBP_5"/>
</dbReference>
<dbReference type="GO" id="GO:1904680">
    <property type="term" value="F:peptide transmembrane transporter activity"/>
    <property type="evidence" value="ECO:0007669"/>
    <property type="project" value="TreeGrafter"/>
</dbReference>
<dbReference type="InterPro" id="IPR030678">
    <property type="entry name" value="Peptide/Ni-bd"/>
</dbReference>
<dbReference type="OrthoDB" id="7318145at2"/>
<dbReference type="PIRSF" id="PIRSF002741">
    <property type="entry name" value="MppA"/>
    <property type="match status" value="1"/>
</dbReference>
<dbReference type="AlphaFoldDB" id="A0A370G2I2"/>
<dbReference type="Proteomes" id="UP000254958">
    <property type="component" value="Unassembled WGS sequence"/>
</dbReference>
<dbReference type="EMBL" id="JABEQI010000007">
    <property type="protein sequence ID" value="MBB2187269.1"/>
    <property type="molecule type" value="Genomic_DNA"/>
</dbReference>
<protein>
    <submittedName>
        <fullName evidence="5">ABC transporter substrate-binding protein</fullName>
    </submittedName>
    <submittedName>
        <fullName evidence="6">Peptide/nickel transport system substrate-binding protein</fullName>
    </submittedName>
</protein>
<gene>
    <name evidence="6" type="ORF">C7453_108106</name>
    <name evidence="5" type="ORF">HLH32_12925</name>
</gene>
<evidence type="ECO:0000256" key="1">
    <source>
        <dbReference type="ARBA" id="ARBA00004418"/>
    </source>
</evidence>
<evidence type="ECO:0000256" key="3">
    <source>
        <dbReference type="SAM" id="SignalP"/>
    </source>
</evidence>
<dbReference type="SUPFAM" id="SSF53850">
    <property type="entry name" value="Periplasmic binding protein-like II"/>
    <property type="match status" value="1"/>
</dbReference>
<dbReference type="EMBL" id="QQAW01000008">
    <property type="protein sequence ID" value="RDI36814.1"/>
    <property type="molecule type" value="Genomic_DNA"/>
</dbReference>
<dbReference type="RefSeq" id="WP_114728169.1">
    <property type="nucleotide sequence ID" value="NZ_BJMI01000024.1"/>
</dbReference>
<accession>A0A370G2I2</accession>
<reference evidence="5 8" key="2">
    <citation type="submission" date="2020-04" db="EMBL/GenBank/DDBJ databases">
        <title>Description of novel Gluconacetobacter.</title>
        <authorList>
            <person name="Sombolestani A."/>
        </authorList>
    </citation>
    <scope>NUCLEOTIDE SEQUENCE [LARGE SCALE GENOMIC DNA]</scope>
    <source>
        <strain evidence="5 8">LMG 1382</strain>
    </source>
</reference>
<evidence type="ECO:0000313" key="8">
    <source>
        <dbReference type="Proteomes" id="UP000562982"/>
    </source>
</evidence>
<evidence type="ECO:0000313" key="5">
    <source>
        <dbReference type="EMBL" id="MBB2187269.1"/>
    </source>
</evidence>
<feature type="signal peptide" evidence="3">
    <location>
        <begin position="1"/>
        <end position="28"/>
    </location>
</feature>
<comment type="subcellular location">
    <subcellularLocation>
        <location evidence="1">Periplasm</location>
    </subcellularLocation>
</comment>
<comment type="caution">
    <text evidence="6">The sequence shown here is derived from an EMBL/GenBank/DDBJ whole genome shotgun (WGS) entry which is preliminary data.</text>
</comment>
<evidence type="ECO:0000313" key="6">
    <source>
        <dbReference type="EMBL" id="RDI36814.1"/>
    </source>
</evidence>
<dbReference type="Pfam" id="PF00496">
    <property type="entry name" value="SBP_bac_5"/>
    <property type="match status" value="1"/>
</dbReference>
<dbReference type="Proteomes" id="UP000562982">
    <property type="component" value="Unassembled WGS sequence"/>
</dbReference>
<keyword evidence="3" id="KW-0732">Signal</keyword>
<feature type="chain" id="PRO_5044585240" evidence="3">
    <location>
        <begin position="29"/>
        <end position="501"/>
    </location>
</feature>
<reference evidence="6 7" key="1">
    <citation type="submission" date="2018-07" db="EMBL/GenBank/DDBJ databases">
        <title>Genomic Encyclopedia of Type Strains, Phase IV (KMG-IV): sequencing the most valuable type-strain genomes for metagenomic binning, comparative biology and taxonomic classification.</title>
        <authorList>
            <person name="Goeker M."/>
        </authorList>
    </citation>
    <scope>NUCLEOTIDE SEQUENCE [LARGE SCALE GENOMIC DNA]</scope>
    <source>
        <strain evidence="6 7">DSM 5603</strain>
    </source>
</reference>
<dbReference type="PANTHER" id="PTHR30290">
    <property type="entry name" value="PERIPLASMIC BINDING COMPONENT OF ABC TRANSPORTER"/>
    <property type="match status" value="1"/>
</dbReference>
<dbReference type="GO" id="GO:0030288">
    <property type="term" value="C:outer membrane-bounded periplasmic space"/>
    <property type="evidence" value="ECO:0007669"/>
    <property type="project" value="UniProtKB-ARBA"/>
</dbReference>
<comment type="similarity">
    <text evidence="2">Belongs to the bacterial solute-binding protein 5 family.</text>
</comment>
<keyword evidence="7" id="KW-1185">Reference proteome</keyword>